<dbReference type="Gene3D" id="1.20.140.100">
    <property type="entry name" value="Dynein heavy chain, N-terminal domain 2"/>
    <property type="match status" value="1"/>
</dbReference>
<dbReference type="Gene3D" id="1.10.287.2620">
    <property type="match status" value="1"/>
</dbReference>
<dbReference type="InterPro" id="IPR003593">
    <property type="entry name" value="AAA+_ATPase"/>
</dbReference>
<organism evidence="13 14">
    <name type="scientific">Nesidiocoris tenuis</name>
    <dbReference type="NCBI Taxonomy" id="355587"/>
    <lineage>
        <taxon>Eukaryota</taxon>
        <taxon>Metazoa</taxon>
        <taxon>Ecdysozoa</taxon>
        <taxon>Arthropoda</taxon>
        <taxon>Hexapoda</taxon>
        <taxon>Insecta</taxon>
        <taxon>Pterygota</taxon>
        <taxon>Neoptera</taxon>
        <taxon>Paraneoptera</taxon>
        <taxon>Hemiptera</taxon>
        <taxon>Heteroptera</taxon>
        <taxon>Panheteroptera</taxon>
        <taxon>Cimicomorpha</taxon>
        <taxon>Miridae</taxon>
        <taxon>Dicyphina</taxon>
        <taxon>Nesidiocoris</taxon>
    </lineage>
</organism>
<proteinExistence type="inferred from homology"/>
<dbReference type="InterPro" id="IPR043157">
    <property type="entry name" value="Dynein_AAA1S"/>
</dbReference>
<keyword evidence="14" id="KW-1185">Reference proteome</keyword>
<dbReference type="Proteomes" id="UP001307889">
    <property type="component" value="Chromosome 1"/>
</dbReference>
<dbReference type="Gene3D" id="1.10.8.710">
    <property type="match status" value="1"/>
</dbReference>
<comment type="subcellular location">
    <subcellularLocation>
        <location evidence="1">Cytoplasm</location>
        <location evidence="1">Cytoskeleton</location>
    </subcellularLocation>
</comment>
<dbReference type="InterPro" id="IPR041466">
    <property type="entry name" value="Dynein_AAA5_ext"/>
</dbReference>
<evidence type="ECO:0000256" key="1">
    <source>
        <dbReference type="ARBA" id="ARBA00004245"/>
    </source>
</evidence>
<dbReference type="InterPro" id="IPR042228">
    <property type="entry name" value="Dynein_linker_3"/>
</dbReference>
<dbReference type="Gene3D" id="3.20.180.20">
    <property type="entry name" value="Dynein heavy chain, N-terminal domain 2"/>
    <property type="match status" value="1"/>
</dbReference>
<keyword evidence="8 11" id="KW-0175">Coiled coil</keyword>
<keyword evidence="3" id="KW-0963">Cytoplasm</keyword>
<dbReference type="Gene3D" id="1.10.8.1220">
    <property type="match status" value="1"/>
</dbReference>
<comment type="similarity">
    <text evidence="2">Belongs to the dynein heavy chain family.</text>
</comment>
<dbReference type="InterPro" id="IPR035706">
    <property type="entry name" value="AAA_9"/>
</dbReference>
<dbReference type="InterPro" id="IPR041589">
    <property type="entry name" value="DNAH3_AAA_lid_1"/>
</dbReference>
<keyword evidence="4" id="KW-0493">Microtubule</keyword>
<dbReference type="EMBL" id="AP028909">
    <property type="protein sequence ID" value="BES88335.1"/>
    <property type="molecule type" value="Genomic_DNA"/>
</dbReference>
<dbReference type="Pfam" id="PF08393">
    <property type="entry name" value="DHC_N2"/>
    <property type="match status" value="1"/>
</dbReference>
<dbReference type="PANTHER" id="PTHR22878">
    <property type="entry name" value="DYNEIN HEAVY CHAIN 6, AXONEMAL-LIKE-RELATED"/>
    <property type="match status" value="1"/>
</dbReference>
<evidence type="ECO:0000313" key="13">
    <source>
        <dbReference type="EMBL" id="BES88335.1"/>
    </source>
</evidence>
<protein>
    <submittedName>
        <fullName evidence="13">Heavy chain</fullName>
    </submittedName>
</protein>
<dbReference type="Pfam" id="PF17857">
    <property type="entry name" value="AAA_lid_1"/>
    <property type="match status" value="1"/>
</dbReference>
<evidence type="ECO:0000313" key="14">
    <source>
        <dbReference type="Proteomes" id="UP001307889"/>
    </source>
</evidence>
<evidence type="ECO:0000256" key="9">
    <source>
        <dbReference type="ARBA" id="ARBA00023175"/>
    </source>
</evidence>
<dbReference type="Gene3D" id="1.20.58.1120">
    <property type="match status" value="1"/>
</dbReference>
<reference evidence="13 14" key="1">
    <citation type="submission" date="2023-09" db="EMBL/GenBank/DDBJ databases">
        <title>Nesidiocoris tenuis whole genome shotgun sequence.</title>
        <authorList>
            <person name="Shibata T."/>
            <person name="Shimoda M."/>
            <person name="Kobayashi T."/>
            <person name="Uehara T."/>
        </authorList>
    </citation>
    <scope>NUCLEOTIDE SEQUENCE [LARGE SCALE GENOMIC DNA]</scope>
    <source>
        <strain evidence="13 14">Japan</strain>
    </source>
</reference>
<dbReference type="InterPro" id="IPR027417">
    <property type="entry name" value="P-loop_NTPase"/>
</dbReference>
<feature type="domain" description="AAA+ ATPase" evidence="12">
    <location>
        <begin position="815"/>
        <end position="954"/>
    </location>
</feature>
<keyword evidence="5" id="KW-0547">Nucleotide-binding</keyword>
<dbReference type="Gene3D" id="1.20.920.30">
    <property type="match status" value="1"/>
</dbReference>
<dbReference type="Pfam" id="PF12774">
    <property type="entry name" value="AAA_6"/>
    <property type="match status" value="1"/>
</dbReference>
<evidence type="ECO:0000256" key="7">
    <source>
        <dbReference type="ARBA" id="ARBA00023017"/>
    </source>
</evidence>
<evidence type="ECO:0000256" key="6">
    <source>
        <dbReference type="ARBA" id="ARBA00022840"/>
    </source>
</evidence>
<keyword evidence="6" id="KW-0067">ATP-binding</keyword>
<feature type="domain" description="AAA+ ATPase" evidence="12">
    <location>
        <begin position="1442"/>
        <end position="1590"/>
    </location>
</feature>
<dbReference type="Pfam" id="PF17852">
    <property type="entry name" value="Dynein_AAA_lid"/>
    <property type="match status" value="1"/>
</dbReference>
<sequence>MAGYRQRQSTSEKRWSMAMFRGRNAGDFWGSGDFLIVSLFGRQNVMFLPCTKENPITSTRLGVERVNEALAEVMNALEYLDMKPQTTVNYVEYLAYLDTLIPRMEEIGFEIDYLDELFSLMNDFNVEVNPGDAKRHKDLGYRFSDVQDAIERASASRPETVNGFNETVAKDIDNLMVDIATIHKKAAENWLTDVNSDKTEVTKTINNLGTQLTALLESFEQYNNYQRLVKVPVTRLDPLLDVINEVKIRKLLWDSLDGWDKIENDWMSCDFEDLDPELMQQEINVFSKNIASITKSIGPNELVTMLKSRVDKMLSKLSVITTLRNPNLKLRHWMRIEEIIGYRFDPGKVITLNLFDELNVYDYEAALVEVSGQASSEAVLETLLKKVEDAWKSLEFVVLPYKDLKDVYILARVEEIQTVLDETSINLTTITSSKNVGPIKARVMDWLKNVDLFSKTLDVWMKCQTNWIYLEPIFAAPDIQRQLPAEAKLFSIVDKSWKEIMKNVAKNPLAMKAATSPGLYEEFLTNNDFLEQILKCLEAYLESKRVVFPRFYFLSNDELLEILAQTRNPHAVQPHLRKCFDAIARLEFGVRKAPGDDQAAGIATNDIKSMVSPEGEVVLLGKGLKARGNVEEWLGLVEASMFNTLWVLMKMCIKDYLSRPRVEWVLNHASQLILTVSQIMWAREVHGVLTDQTSIADALLSFEKKSFVDLNDLAALVRGTLTKLQRNVLGALITVDVHARDIITSLVQGKVREVTNFEWAKQLRYYWETRIDNCIARMATTRHVYGYEYLGASGRLVITPLTDKCYLCLMGALQLDLGGAPAGPAGTGKTETTKDLAKSLAIQCVVFNCSEGLDYKMMGRFFSGLAQSGAWCCFDEFNRIDIEVLSVIAQQLITIRNAKVAKVKRFMFEGREIKLVPSCAAFITMNPGYAGRTELPDNLKSVFRPMAMMVPDYGLIAEVVLYSEGFETSKILAEKMVLMYKLCSEQLSSQDHYDFGMRAVKSVLVMAGSLKRQNPDKKEDIVLIRALRDSNLPKFLAGDAILFEGILNDLFPEAVLPSPDYGEFQKSMEAALVELKLQPAPVTFLKTIQLYETMVVRWGVMTVGPTAGGKTTILRVLKETLSNLFANGSQNPQYRPVTMYTLNPKSVTMGELYGEVNLQTMEWRDGLLGMFVRSAANCTEERHQWVVCDGPVDAVWIENMNTVLDDNKMLCLANSERIKLTPWVHMVFEVQDLSQASPATVSRCGMVYLDPEELKWMPYVISWAQHFKAGERLTDFLYNTLIALFDEHVERGFSFMRKNCTFSLHQVEISKIATLCSLFGYLVSKSGSSTKYVDVGLAIRMFHQVFVFSYVWALGGNLTDFFRTNFEQFCKEEFKTMLTDIRFDLSKSLWDVFYDPADSKLKYWTDIVGKFVYNVNESFSNMIVPTVDMVRCGQLMKHLLDANHPVLLIGHTGVGKSAIAKEVLNELARSELWIPNALTFSAQTSSTKTQEMIEGKLEKKKRAVLGAPMGKRVVVFIDDVNMPRPEVYGAQPPIELLREFLNFGGMYDREKLIWKQLQGVVLCAACAPPGGGRNHMTPRFSRHFATFFVPSPSDASLTAIIKAILQGFLDSFIASIQSLCDGLVLAAITIYKRLAQDLLPIPAKSHYVFNLRDLSKCVQGILQASTDSIRSPHDMLRLFFHENLRVYHDRLVDTDDKSYFYRLLSSTCANVFHDPVLELPAKGPITLPPLLFGDFLNQQPVGSRIYQEISNVQKLKNVLEDFLADYNLLRGKDMKLIFFTDAFDHVCRLARVIRTEGGNGLLVGVGGMGKRSLTKLASHINGCRDFQIEVTSSYDYNAFHEDLRKIYFNAGAKFEDSVFIFSDTQIVLEEFLEDINNILNSGELSNLFEADEYEKVIIACRGPAKQANLNESQREVVYDFFISRVKLKLHLMLCMSPVGESFRRRCRMFPSLVNCCTINWFSSWPEEALISVAKSTFSETVSHQQADTLASICYTLHSSVDAETVRFYRELKRHCYVTPSSYLDLLNLFISIFKTKSDQVTYMKNRISNGQKKLFETNELVSVMQKQIVTMEPELREKSKATEQLMVSVAKEKTAADEVKQVVLVDEAAAKKIAAECQLLADDAQKELDQAMPAMEAAVKALEALNKNDINEIRVFNKPPHLVKYTLEAVCLLLGAKQDWASAKVVLGDGNFLKKLQDYDKNHISDVLLKKMKAFIDNPDFVPEVVATQSKACKSLCMWVRAIDSYAKVYRVVEPKRKKVEAVEKELNATMAVLRSKQQHLANVEAQIARLETRYSKSLQEKSNFEAEMALCSARLGRAFRLTSALADEGVRWSQVIVDLEEELAAVVGDSIVASGSVAYLGPFTSEFRSRLVLRWLSTVREKGVQVSKNFSLVHVLSDPYIVREWNRCGLPRNNISIENGIFVSKTSRWPLMIDPQEQALRWIQQMEMENNLKTVKMTDATFMRQLESAVRLGLPFLAVEAGETLDPSLNPIILKQIFVRGGQTLIRWGDMDMEYNHKFKLYITTKLPNPHYLPEICIQVTIVNFTVTPSGLEDQLLVDVVTNERPDLEDQRTELIERINKDKAQLLSIEDRILKLLFASKGNILDDEELIDTLNESKETSTVISARLAESEETEEKISVAREAYRPVAARGSNLYFVIALLADIDPMYQFSLKYFSMVSLYIYL</sequence>
<dbReference type="Gene3D" id="3.40.50.300">
    <property type="entry name" value="P-loop containing nucleotide triphosphate hydrolases"/>
    <property type="match status" value="4"/>
</dbReference>
<dbReference type="Pfam" id="PF12777">
    <property type="entry name" value="MT"/>
    <property type="match status" value="1"/>
</dbReference>
<dbReference type="SMART" id="SM00382">
    <property type="entry name" value="AAA"/>
    <property type="match status" value="2"/>
</dbReference>
<dbReference type="Pfam" id="PF12775">
    <property type="entry name" value="AAA_7"/>
    <property type="match status" value="1"/>
</dbReference>
<dbReference type="InterPro" id="IPR024317">
    <property type="entry name" value="Dynein_heavy_chain_D4_dom"/>
</dbReference>
<keyword evidence="10" id="KW-0206">Cytoskeleton</keyword>
<keyword evidence="9" id="KW-0505">Motor protein</keyword>
<dbReference type="CDD" id="cd00009">
    <property type="entry name" value="AAA"/>
    <property type="match status" value="1"/>
</dbReference>
<evidence type="ECO:0000256" key="11">
    <source>
        <dbReference type="SAM" id="Coils"/>
    </source>
</evidence>
<evidence type="ECO:0000256" key="8">
    <source>
        <dbReference type="ARBA" id="ARBA00023054"/>
    </source>
</evidence>
<dbReference type="InterPro" id="IPR024743">
    <property type="entry name" value="Dynein_HC_stalk"/>
</dbReference>
<evidence type="ECO:0000256" key="2">
    <source>
        <dbReference type="ARBA" id="ARBA00008887"/>
    </source>
</evidence>
<name>A0ABN7ABY0_9HEMI</name>
<gene>
    <name evidence="13" type="ORF">NTJ_01138</name>
</gene>
<evidence type="ECO:0000256" key="3">
    <source>
        <dbReference type="ARBA" id="ARBA00022490"/>
    </source>
</evidence>
<evidence type="ECO:0000256" key="10">
    <source>
        <dbReference type="ARBA" id="ARBA00023212"/>
    </source>
</evidence>
<dbReference type="SUPFAM" id="SSF52540">
    <property type="entry name" value="P-loop containing nucleoside triphosphate hydrolases"/>
    <property type="match status" value="4"/>
</dbReference>
<evidence type="ECO:0000256" key="5">
    <source>
        <dbReference type="ARBA" id="ARBA00022741"/>
    </source>
</evidence>
<dbReference type="InterPro" id="IPR042222">
    <property type="entry name" value="Dynein_2_N"/>
</dbReference>
<dbReference type="Gene3D" id="1.20.920.20">
    <property type="match status" value="1"/>
</dbReference>
<dbReference type="InterPro" id="IPR026983">
    <property type="entry name" value="DHC"/>
</dbReference>
<dbReference type="InterPro" id="IPR013602">
    <property type="entry name" value="Dynein_heavy_linker"/>
</dbReference>
<dbReference type="Pfam" id="PF12780">
    <property type="entry name" value="AAA_8"/>
    <property type="match status" value="1"/>
</dbReference>
<dbReference type="Gene3D" id="6.10.140.1060">
    <property type="match status" value="1"/>
</dbReference>
<keyword evidence="7" id="KW-0243">Dynein</keyword>
<evidence type="ECO:0000256" key="4">
    <source>
        <dbReference type="ARBA" id="ARBA00022701"/>
    </source>
</evidence>
<feature type="coiled-coil region" evidence="11">
    <location>
        <begin position="2274"/>
        <end position="2308"/>
    </location>
</feature>
<dbReference type="PANTHER" id="PTHR22878:SF68">
    <property type="entry name" value="DYNEIN HEAVY CHAIN 6, AXONEMAL-LIKE"/>
    <property type="match status" value="1"/>
</dbReference>
<accession>A0ABN7ABY0</accession>
<dbReference type="Pfam" id="PF12781">
    <property type="entry name" value="AAA_9"/>
    <property type="match status" value="1"/>
</dbReference>
<dbReference type="InterPro" id="IPR035699">
    <property type="entry name" value="AAA_6"/>
</dbReference>
<evidence type="ECO:0000259" key="12">
    <source>
        <dbReference type="SMART" id="SM00382"/>
    </source>
</evidence>